<protein>
    <submittedName>
        <fullName evidence="1">Uncharacterized protein</fullName>
    </submittedName>
</protein>
<name>A0A0B7H0R4_TREPH</name>
<dbReference type="Proteomes" id="UP000042527">
    <property type="component" value="Unassembled WGS sequence"/>
</dbReference>
<reference evidence="2" key="1">
    <citation type="submission" date="2015-01" db="EMBL/GenBank/DDBJ databases">
        <authorList>
            <person name="Manzoor Shahid"/>
            <person name="Zubair Saima"/>
        </authorList>
    </citation>
    <scope>NUCLEOTIDE SEQUENCE [LARGE SCALE GENOMIC DNA]</scope>
    <source>
        <strain evidence="2">V1</strain>
    </source>
</reference>
<accession>A0A0B7H0R4</accession>
<keyword evidence="2" id="KW-1185">Reference proteome</keyword>
<dbReference type="EMBL" id="CDNC01000051">
    <property type="protein sequence ID" value="CEM63472.1"/>
    <property type="molecule type" value="Genomic_DNA"/>
</dbReference>
<dbReference type="AlphaFoldDB" id="A0A0B7H0R4"/>
<evidence type="ECO:0000313" key="1">
    <source>
        <dbReference type="EMBL" id="CEM63472.1"/>
    </source>
</evidence>
<gene>
    <name evidence="1" type="ORF">TPHV1_90101</name>
</gene>
<sequence>MYLPFKTIYSYHYTEIFFCAQSNIRAIEGISYVFRILGSKTAEKPVVNSAFLW</sequence>
<organism evidence="1 2">
    <name type="scientific">Treponema phagedenis</name>
    <dbReference type="NCBI Taxonomy" id="162"/>
    <lineage>
        <taxon>Bacteria</taxon>
        <taxon>Pseudomonadati</taxon>
        <taxon>Spirochaetota</taxon>
        <taxon>Spirochaetia</taxon>
        <taxon>Spirochaetales</taxon>
        <taxon>Treponemataceae</taxon>
        <taxon>Treponema</taxon>
    </lineage>
</organism>
<proteinExistence type="predicted"/>
<evidence type="ECO:0000313" key="2">
    <source>
        <dbReference type="Proteomes" id="UP000042527"/>
    </source>
</evidence>